<dbReference type="KEGG" id="vg:19488628"/>
<dbReference type="GeneID" id="19488628"/>
<evidence type="ECO:0000313" key="2">
    <source>
        <dbReference type="Proteomes" id="UP000116231"/>
    </source>
</evidence>
<dbReference type="OrthoDB" id="29273at10239"/>
<dbReference type="EMBL" id="KJ563221">
    <property type="protein sequence ID" value="AIA22367.1"/>
    <property type="molecule type" value="Genomic_DNA"/>
</dbReference>
<keyword evidence="2" id="KW-1185">Reference proteome</keyword>
<dbReference type="RefSeq" id="YP_009032626.1">
    <property type="nucleotide sequence ID" value="NC_024150.1"/>
</dbReference>
<name>A0A059XN74_9ADEN</name>
<protein>
    <submittedName>
        <fullName evidence="1">U exon</fullName>
    </submittedName>
</protein>
<organism evidence="1 2">
    <name type="scientific">California sea lion adenovirus 1</name>
    <dbReference type="NCBI Taxonomy" id="943083"/>
    <lineage>
        <taxon>Viruses</taxon>
        <taxon>Varidnaviria</taxon>
        <taxon>Bamfordvirae</taxon>
        <taxon>Preplasmiviricota</taxon>
        <taxon>Polisuviricotina</taxon>
        <taxon>Pharingeaviricetes</taxon>
        <taxon>Rowavirales</taxon>
        <taxon>Adenoviridae</taxon>
        <taxon>Mastadenovirus</taxon>
        <taxon>Mastadenovirus otariidae</taxon>
        <taxon>Sea lion mastadenovirus A</taxon>
    </lineage>
</organism>
<proteinExistence type="predicted"/>
<dbReference type="Proteomes" id="UP000116231">
    <property type="component" value="Segment"/>
</dbReference>
<evidence type="ECO:0000313" key="1">
    <source>
        <dbReference type="EMBL" id="AIA22367.1"/>
    </source>
</evidence>
<accession>A0A059XN74</accession>
<reference evidence="1 2" key="1">
    <citation type="journal article" date="2015" name="Infect. Genet. Evol.">
        <title>Phylogenomic characterization of California sea lion adenovirus-1.</title>
        <authorList>
            <person name="Cortes-Hinojosa G."/>
            <person name="Gulland F.M."/>
            <person name="Goldstein T."/>
            <person name="Venn-Watson S."/>
            <person name="Rivera R."/>
            <person name="Waltzek T.B."/>
            <person name="Salemi M."/>
            <person name="Wellehan J.F.Jr."/>
        </authorList>
    </citation>
    <scope>NUCLEOTIDE SEQUENCE [LARGE SCALE GENOMIC DNA]</scope>
    <source>
        <strain evidence="1">Zc11-030</strain>
    </source>
</reference>
<sequence>MKLLYGGLLWETKLTFREFRKLAFLKNLTYSSWDDGEWIEVKEKMNLKDFALTFR</sequence>